<keyword evidence="1" id="KW-0732">Signal</keyword>
<name>A0A1E4SMP9_9ASCO</name>
<feature type="signal peptide" evidence="1">
    <location>
        <begin position="1"/>
        <end position="20"/>
    </location>
</feature>
<accession>A0A1E4SMP9</accession>
<evidence type="ECO:0000313" key="2">
    <source>
        <dbReference type="EMBL" id="ODV80766.1"/>
    </source>
</evidence>
<gene>
    <name evidence="2" type="ORF">CANTADRAFT_171318</name>
</gene>
<dbReference type="EMBL" id="KV453910">
    <property type="protein sequence ID" value="ODV80766.1"/>
    <property type="molecule type" value="Genomic_DNA"/>
</dbReference>
<evidence type="ECO:0000313" key="3">
    <source>
        <dbReference type="Proteomes" id="UP000094285"/>
    </source>
</evidence>
<dbReference type="RefSeq" id="XP_020065888.1">
    <property type="nucleotide sequence ID" value="XM_020206358.1"/>
</dbReference>
<protein>
    <recommendedName>
        <fullName evidence="4">Secreted protein</fullName>
    </recommendedName>
</protein>
<dbReference type="AlphaFoldDB" id="A0A1E4SMP9"/>
<dbReference type="GeneID" id="30980495"/>
<feature type="chain" id="PRO_5009162840" description="Secreted protein" evidence="1">
    <location>
        <begin position="21"/>
        <end position="134"/>
    </location>
</feature>
<keyword evidence="3" id="KW-1185">Reference proteome</keyword>
<reference evidence="3" key="1">
    <citation type="submission" date="2016-05" db="EMBL/GenBank/DDBJ databases">
        <title>Comparative genomics of biotechnologically important yeasts.</title>
        <authorList>
            <consortium name="DOE Joint Genome Institute"/>
            <person name="Riley R."/>
            <person name="Haridas S."/>
            <person name="Wolfe K.H."/>
            <person name="Lopes M.R."/>
            <person name="Hittinger C.T."/>
            <person name="Goker M."/>
            <person name="Salamov A."/>
            <person name="Wisecaver J."/>
            <person name="Long T.M."/>
            <person name="Aerts A.L."/>
            <person name="Barry K."/>
            <person name="Choi C."/>
            <person name="Clum A."/>
            <person name="Coughlan A.Y."/>
            <person name="Deshpande S."/>
            <person name="Douglass A.P."/>
            <person name="Hanson S.J."/>
            <person name="Klenk H.-P."/>
            <person name="Labutti K."/>
            <person name="Lapidus A."/>
            <person name="Lindquist E."/>
            <person name="Lipzen A."/>
            <person name="Meier-Kolthoff J.P."/>
            <person name="Ohm R.A."/>
            <person name="Otillar R.P."/>
            <person name="Pangilinan J."/>
            <person name="Peng Y."/>
            <person name="Rokas A."/>
            <person name="Rosa C.A."/>
            <person name="Scheuner C."/>
            <person name="Sibirny A.A."/>
            <person name="Slot J.C."/>
            <person name="Stielow J.B."/>
            <person name="Sun H."/>
            <person name="Kurtzman C.P."/>
            <person name="Blackwell M."/>
            <person name="Grigoriev I.V."/>
            <person name="Jeffries T.W."/>
        </authorList>
    </citation>
    <scope>NUCLEOTIDE SEQUENCE [LARGE SCALE GENOMIC DNA]</scope>
    <source>
        <strain evidence="3">NRRL Y-17324</strain>
    </source>
</reference>
<proteinExistence type="predicted"/>
<organism evidence="2 3">
    <name type="scientific">Suhomyces tanzawaensis NRRL Y-17324</name>
    <dbReference type="NCBI Taxonomy" id="984487"/>
    <lineage>
        <taxon>Eukaryota</taxon>
        <taxon>Fungi</taxon>
        <taxon>Dikarya</taxon>
        <taxon>Ascomycota</taxon>
        <taxon>Saccharomycotina</taxon>
        <taxon>Pichiomycetes</taxon>
        <taxon>Debaryomycetaceae</taxon>
        <taxon>Suhomyces</taxon>
    </lineage>
</organism>
<sequence length="134" mass="14979">MLRCTTSIVLWLWVRPGSRGLDLRLWKNKPRSSSVAFEADIYYALLHGIPVRRASSRPWECPGYMPGAIGSVEPSSGFCRYCSTKGHLSAVKRFIRLTLVEVLGNSTRSKLNLSNNFSSGSYNISLGNAVYYEL</sequence>
<evidence type="ECO:0008006" key="4">
    <source>
        <dbReference type="Google" id="ProtNLM"/>
    </source>
</evidence>
<evidence type="ECO:0000256" key="1">
    <source>
        <dbReference type="SAM" id="SignalP"/>
    </source>
</evidence>
<dbReference type="Proteomes" id="UP000094285">
    <property type="component" value="Unassembled WGS sequence"/>
</dbReference>